<dbReference type="eggNOG" id="COG0456">
    <property type="taxonomic scope" value="Bacteria"/>
</dbReference>
<dbReference type="AlphaFoldDB" id="C5C3F5"/>
<evidence type="ECO:0000313" key="3">
    <source>
        <dbReference type="Proteomes" id="UP000007962"/>
    </source>
</evidence>
<dbReference type="KEGG" id="bcv:Bcav_1598"/>
<dbReference type="PANTHER" id="PTHR43617:SF2">
    <property type="entry name" value="UPF0039 PROTEIN SLL0451"/>
    <property type="match status" value="1"/>
</dbReference>
<protein>
    <submittedName>
        <fullName evidence="2">GCN5-related protein N-acetyltransferase</fullName>
    </submittedName>
</protein>
<dbReference type="RefSeq" id="WP_015882094.1">
    <property type="nucleotide sequence ID" value="NC_012669.1"/>
</dbReference>
<dbReference type="InterPro" id="IPR050276">
    <property type="entry name" value="MshD_Acetyltransferase"/>
</dbReference>
<dbReference type="InterPro" id="IPR016181">
    <property type="entry name" value="Acyl_CoA_acyltransferase"/>
</dbReference>
<evidence type="ECO:0000259" key="1">
    <source>
        <dbReference type="PROSITE" id="PS51186"/>
    </source>
</evidence>
<keyword evidence="2" id="KW-0808">Transferase</keyword>
<proteinExistence type="predicted"/>
<dbReference type="PANTHER" id="PTHR43617">
    <property type="entry name" value="L-AMINO ACID N-ACETYLTRANSFERASE"/>
    <property type="match status" value="1"/>
</dbReference>
<dbReference type="EMBL" id="CP001618">
    <property type="protein sequence ID" value="ACQ79854.1"/>
    <property type="molecule type" value="Genomic_DNA"/>
</dbReference>
<dbReference type="GO" id="GO:0016747">
    <property type="term" value="F:acyltransferase activity, transferring groups other than amino-acyl groups"/>
    <property type="evidence" value="ECO:0007669"/>
    <property type="project" value="InterPro"/>
</dbReference>
<keyword evidence="3" id="KW-1185">Reference proteome</keyword>
<dbReference type="OrthoDB" id="5243635at2"/>
<dbReference type="SUPFAM" id="SSF55729">
    <property type="entry name" value="Acyl-CoA N-acyltransferases (Nat)"/>
    <property type="match status" value="1"/>
</dbReference>
<dbReference type="CDD" id="cd04301">
    <property type="entry name" value="NAT_SF"/>
    <property type="match status" value="1"/>
</dbReference>
<dbReference type="PROSITE" id="PS51186">
    <property type="entry name" value="GNAT"/>
    <property type="match status" value="1"/>
</dbReference>
<gene>
    <name evidence="2" type="ordered locus">Bcav_1598</name>
</gene>
<dbReference type="Pfam" id="PF00583">
    <property type="entry name" value="Acetyltransf_1"/>
    <property type="match status" value="1"/>
</dbReference>
<feature type="domain" description="N-acetyltransferase" evidence="1">
    <location>
        <begin position="9"/>
        <end position="187"/>
    </location>
</feature>
<dbReference type="InterPro" id="IPR000182">
    <property type="entry name" value="GNAT_dom"/>
</dbReference>
<organism evidence="2 3">
    <name type="scientific">Beutenbergia cavernae (strain ATCC BAA-8 / DSM 12333 / CCUG 43141 / JCM 11478 / NBRC 16432 / NCIMB 13614 / HKI 0122)</name>
    <dbReference type="NCBI Taxonomy" id="471853"/>
    <lineage>
        <taxon>Bacteria</taxon>
        <taxon>Bacillati</taxon>
        <taxon>Actinomycetota</taxon>
        <taxon>Actinomycetes</taxon>
        <taxon>Micrococcales</taxon>
        <taxon>Beutenbergiaceae</taxon>
        <taxon>Beutenbergia</taxon>
    </lineage>
</organism>
<reference evidence="2 3" key="1">
    <citation type="journal article" date="2009" name="Stand. Genomic Sci.">
        <title>Complete genome sequence of Beutenbergia cavernae type strain (HKI 0122).</title>
        <authorList>
            <person name="Land M."/>
            <person name="Pukall R."/>
            <person name="Abt B."/>
            <person name="Goker M."/>
            <person name="Rohde M."/>
            <person name="Glavina Del Rio T."/>
            <person name="Tice H."/>
            <person name="Copeland A."/>
            <person name="Cheng J.F."/>
            <person name="Lucas S."/>
            <person name="Chen F."/>
            <person name="Nolan M."/>
            <person name="Bruce D."/>
            <person name="Goodwin L."/>
            <person name="Pitluck S."/>
            <person name="Ivanova N."/>
            <person name="Mavromatis K."/>
            <person name="Ovchinnikova G."/>
            <person name="Pati A."/>
            <person name="Chen A."/>
            <person name="Palaniappan K."/>
            <person name="Hauser L."/>
            <person name="Chang Y.J."/>
            <person name="Jefferies C.C."/>
            <person name="Saunders E."/>
            <person name="Brettin T."/>
            <person name="Detter J.C."/>
            <person name="Han C."/>
            <person name="Chain P."/>
            <person name="Bristow J."/>
            <person name="Eisen J.A."/>
            <person name="Markowitz V."/>
            <person name="Hugenholtz P."/>
            <person name="Kyrpides N.C."/>
            <person name="Klenk H.P."/>
            <person name="Lapidus A."/>
        </authorList>
    </citation>
    <scope>NUCLEOTIDE SEQUENCE [LARGE SCALE GENOMIC DNA]</scope>
    <source>
        <strain evidence="3">ATCC BAA-8 / DSM 12333 / NBRC 16432</strain>
    </source>
</reference>
<sequence>MTDAAPGAVVVRDATIDDAFAIARVRTRGWQSGYAGIFSAEFLGGLDAEDGGRRLHERMVEHGAAAIPPATANLVAEAGGDVVGWCLLGENRDENLTALRSADPDRLREIYAIYVDPEHWGVGAGRSLMAEALRRTGDAVVTLWVLEANTRARRFYTAAGFAPDGDRELYSTGDQSAWEVRYRREAPPAGPK</sequence>
<dbReference type="Proteomes" id="UP000007962">
    <property type="component" value="Chromosome"/>
</dbReference>
<name>C5C3F5_BEUC1</name>
<dbReference type="Gene3D" id="3.40.630.30">
    <property type="match status" value="1"/>
</dbReference>
<dbReference type="HOGENOM" id="CLU_013985_18_2_11"/>
<accession>C5C3F5</accession>
<evidence type="ECO:0000313" key="2">
    <source>
        <dbReference type="EMBL" id="ACQ79854.1"/>
    </source>
</evidence>